<dbReference type="AlphaFoldDB" id="A0A5C2SHZ9"/>
<feature type="region of interest" description="Disordered" evidence="1">
    <location>
        <begin position="293"/>
        <end position="321"/>
    </location>
</feature>
<reference evidence="4" key="1">
    <citation type="journal article" date="2018" name="Genome Biol. Evol.">
        <title>Genomics and development of Lentinus tigrinus, a white-rot wood-decaying mushroom with dimorphic fruiting bodies.</title>
        <authorList>
            <person name="Wu B."/>
            <person name="Xu Z."/>
            <person name="Knudson A."/>
            <person name="Carlson A."/>
            <person name="Chen N."/>
            <person name="Kovaka S."/>
            <person name="LaButti K."/>
            <person name="Lipzen A."/>
            <person name="Pennachio C."/>
            <person name="Riley R."/>
            <person name="Schakwitz W."/>
            <person name="Umezawa K."/>
            <person name="Ohm R.A."/>
            <person name="Grigoriev I.V."/>
            <person name="Nagy L.G."/>
            <person name="Gibbons J."/>
            <person name="Hibbett D."/>
        </authorList>
    </citation>
    <scope>NUCLEOTIDE SEQUENCE [LARGE SCALE GENOMIC DNA]</scope>
    <source>
        <strain evidence="4">ALCF2SS1-6</strain>
    </source>
</reference>
<organism evidence="4 5">
    <name type="scientific">Lentinus tigrinus ALCF2SS1-6</name>
    <dbReference type="NCBI Taxonomy" id="1328759"/>
    <lineage>
        <taxon>Eukaryota</taxon>
        <taxon>Fungi</taxon>
        <taxon>Dikarya</taxon>
        <taxon>Basidiomycota</taxon>
        <taxon>Agaricomycotina</taxon>
        <taxon>Agaricomycetes</taxon>
        <taxon>Polyporales</taxon>
        <taxon>Polyporaceae</taxon>
        <taxon>Lentinus</taxon>
    </lineage>
</organism>
<evidence type="ECO:0000313" key="4">
    <source>
        <dbReference type="EMBL" id="RPD61016.1"/>
    </source>
</evidence>
<name>A0A5C2SHZ9_9APHY</name>
<dbReference type="PANTHER" id="PTHR40469">
    <property type="entry name" value="SECRETED GLYCOSYL HYDROLASE"/>
    <property type="match status" value="1"/>
</dbReference>
<dbReference type="OrthoDB" id="3482285at2759"/>
<gene>
    <name evidence="4" type="ORF">L227DRAFT_524848</name>
</gene>
<evidence type="ECO:0000259" key="3">
    <source>
        <dbReference type="Pfam" id="PF06283"/>
    </source>
</evidence>
<proteinExistence type="predicted"/>
<dbReference type="Pfam" id="PF06283">
    <property type="entry name" value="ThuA"/>
    <property type="match status" value="1"/>
</dbReference>
<dbReference type="PANTHER" id="PTHR40469:SF2">
    <property type="entry name" value="GALACTOSE-BINDING DOMAIN-LIKE SUPERFAMILY PROTEIN"/>
    <property type="match status" value="1"/>
</dbReference>
<protein>
    <submittedName>
        <fullName evidence="4">Class I glutamine amidotransferase-like protein</fullName>
    </submittedName>
</protein>
<accession>A0A5C2SHZ9</accession>
<evidence type="ECO:0000313" key="5">
    <source>
        <dbReference type="Proteomes" id="UP000313359"/>
    </source>
</evidence>
<feature type="domain" description="ThuA-like" evidence="3">
    <location>
        <begin position="31"/>
        <end position="273"/>
    </location>
</feature>
<keyword evidence="2" id="KW-0732">Signal</keyword>
<dbReference type="InterPro" id="IPR029010">
    <property type="entry name" value="ThuA-like"/>
</dbReference>
<dbReference type="EMBL" id="ML122263">
    <property type="protein sequence ID" value="RPD61016.1"/>
    <property type="molecule type" value="Genomic_DNA"/>
</dbReference>
<dbReference type="Proteomes" id="UP000313359">
    <property type="component" value="Unassembled WGS sequence"/>
</dbReference>
<keyword evidence="5" id="KW-1185">Reference proteome</keyword>
<evidence type="ECO:0000256" key="2">
    <source>
        <dbReference type="SAM" id="SignalP"/>
    </source>
</evidence>
<evidence type="ECO:0000256" key="1">
    <source>
        <dbReference type="SAM" id="MobiDB-lite"/>
    </source>
</evidence>
<keyword evidence="4" id="KW-0315">Glutamine amidotransferase</keyword>
<keyword evidence="4" id="KW-0808">Transferase</keyword>
<dbReference type="Gene3D" id="3.40.50.880">
    <property type="match status" value="1"/>
</dbReference>
<feature type="chain" id="PRO_5022918132" evidence="2">
    <location>
        <begin position="25"/>
        <end position="342"/>
    </location>
</feature>
<dbReference type="GO" id="GO:0016740">
    <property type="term" value="F:transferase activity"/>
    <property type="evidence" value="ECO:0007669"/>
    <property type="project" value="UniProtKB-KW"/>
</dbReference>
<sequence>MLALTRFALLVLVSLLAMTQTTNTTQLNTARILIYSATRDFRHDSIPTAVDALVQGGPSHQIAFDHTEDQTWFTDERLAQYDAVLFLSNTGEVLDDAGKAALQRYLDLGGNFVAVHSASDALRNTTWFIHEVGAAFDYHPEITNATVDIIGPSHPSTEGLPNPWPVQDEMYNFKSDPRSIGAVVVLSANESSYTGECFLLDIRYVSFNAVQDPGPRKFDQGTPHPTAWYQEHGAGVDSNGTAGRSFYTSLGHLNETWQNPTFLGHVFGGIQWTLQSNTTLAFNATAKVGNGTSESISSTSGSATGSSPSATTSSPSSATPSWLSPKIILYGALGAIVTLLAL</sequence>
<dbReference type="SUPFAM" id="SSF52317">
    <property type="entry name" value="Class I glutamine amidotransferase-like"/>
    <property type="match status" value="1"/>
</dbReference>
<dbReference type="InterPro" id="IPR029062">
    <property type="entry name" value="Class_I_gatase-like"/>
</dbReference>
<feature type="signal peptide" evidence="2">
    <location>
        <begin position="1"/>
        <end position="24"/>
    </location>
</feature>